<evidence type="ECO:0000313" key="1">
    <source>
        <dbReference type="EMBL" id="KKK94889.1"/>
    </source>
</evidence>
<name>A0A0F9BWZ5_9ZZZZ</name>
<protein>
    <recommendedName>
        <fullName evidence="2">CARDB domain-containing protein</fullName>
    </recommendedName>
</protein>
<dbReference type="AlphaFoldDB" id="A0A0F9BWZ5"/>
<organism evidence="1">
    <name type="scientific">marine sediment metagenome</name>
    <dbReference type="NCBI Taxonomy" id="412755"/>
    <lineage>
        <taxon>unclassified sequences</taxon>
        <taxon>metagenomes</taxon>
        <taxon>ecological metagenomes</taxon>
    </lineage>
</organism>
<reference evidence="1" key="1">
    <citation type="journal article" date="2015" name="Nature">
        <title>Complex archaea that bridge the gap between prokaryotes and eukaryotes.</title>
        <authorList>
            <person name="Spang A."/>
            <person name="Saw J.H."/>
            <person name="Jorgensen S.L."/>
            <person name="Zaremba-Niedzwiedzka K."/>
            <person name="Martijn J."/>
            <person name="Lind A.E."/>
            <person name="van Eijk R."/>
            <person name="Schleper C."/>
            <person name="Guy L."/>
            <person name="Ettema T.J."/>
        </authorList>
    </citation>
    <scope>NUCLEOTIDE SEQUENCE</scope>
</reference>
<comment type="caution">
    <text evidence="1">The sequence shown here is derived from an EMBL/GenBank/DDBJ whole genome shotgun (WGS) entry which is preliminary data.</text>
</comment>
<accession>A0A0F9BWZ5</accession>
<dbReference type="EMBL" id="LAZR01047151">
    <property type="protein sequence ID" value="KKK94889.1"/>
    <property type="molecule type" value="Genomic_DNA"/>
</dbReference>
<proteinExistence type="predicted"/>
<gene>
    <name evidence="1" type="ORF">LCGC14_2678300</name>
</gene>
<evidence type="ECO:0008006" key="2">
    <source>
        <dbReference type="Google" id="ProtNLM"/>
    </source>
</evidence>
<sequence length="165" mass="17172">MNKKIGMIVGAVGLLVMMGLFASAFGASTSYWDDRPLKLAPGESKTVSLGLQNGGGGTEDITLRAELTNDGGGIATMVDEDLNYFVPVGRGAAVPVRIEVPEDAETGITHTITVSFTQVASGEGGMVRLTGGIVSKFPVEVVGEKESELYICPVCGKATVIFCKN</sequence>